<dbReference type="GO" id="GO:0051539">
    <property type="term" value="F:4 iron, 4 sulfur cluster binding"/>
    <property type="evidence" value="ECO:0007669"/>
    <property type="project" value="UniProtKB-KW"/>
</dbReference>
<keyword evidence="7" id="KW-0812">Transmembrane</keyword>
<dbReference type="Pfam" id="PF12801">
    <property type="entry name" value="Fer4_5"/>
    <property type="match status" value="2"/>
</dbReference>
<dbReference type="PROSITE" id="PS51379">
    <property type="entry name" value="4FE4S_FER_2"/>
    <property type="match status" value="2"/>
</dbReference>
<evidence type="ECO:0000256" key="2">
    <source>
        <dbReference type="ARBA" id="ARBA00022485"/>
    </source>
</evidence>
<dbReference type="OrthoDB" id="9786132at2"/>
<proteinExistence type="predicted"/>
<evidence type="ECO:0000256" key="6">
    <source>
        <dbReference type="ARBA" id="ARBA00023014"/>
    </source>
</evidence>
<dbReference type="GO" id="GO:0046872">
    <property type="term" value="F:metal ion binding"/>
    <property type="evidence" value="ECO:0007669"/>
    <property type="project" value="UniProtKB-KW"/>
</dbReference>
<evidence type="ECO:0000256" key="7">
    <source>
        <dbReference type="SAM" id="Phobius"/>
    </source>
</evidence>
<dbReference type="STRING" id="29563.SAMN02983006_02634"/>
<sequence>MLELVIKRASNNIFKVIKNYSWIFTLAIGIGGLYYPKLGLLVLPVIVFLIITSFFTGRFWCGNICSHGSLFDNIFKNFSLRKGIPNFLKTKTASLIIFTFFIFQIGRRLFNLKSHFGKITLLDRIGFIFVITYLVVTIVGGIAAVFFSPRSWCQVCPMGTMQIISAKLGNLLALNRRSNYLVTISDQDQCRQCGVCAKNCPMELQPQLEFNQNDQFNSTACIRCGECLNSCPLNILSLELEEHNNLDKI</sequence>
<dbReference type="AlphaFoldDB" id="A0A1I4MJX2"/>
<dbReference type="PANTHER" id="PTHR30176:SF3">
    <property type="entry name" value="FERREDOXIN-TYPE PROTEIN NAPH"/>
    <property type="match status" value="1"/>
</dbReference>
<evidence type="ECO:0000313" key="9">
    <source>
        <dbReference type="EMBL" id="SFM03519.1"/>
    </source>
</evidence>
<evidence type="ECO:0000259" key="8">
    <source>
        <dbReference type="PROSITE" id="PS51379"/>
    </source>
</evidence>
<keyword evidence="2" id="KW-0004">4Fe-4S</keyword>
<evidence type="ECO:0000256" key="3">
    <source>
        <dbReference type="ARBA" id="ARBA00022723"/>
    </source>
</evidence>
<keyword evidence="3" id="KW-0479">Metal-binding</keyword>
<dbReference type="InterPro" id="IPR051684">
    <property type="entry name" value="Electron_Trans/Redox"/>
</dbReference>
<keyword evidence="1" id="KW-0813">Transport</keyword>
<keyword evidence="7" id="KW-1133">Transmembrane helix</keyword>
<feature type="transmembrane region" description="Helical" evidence="7">
    <location>
        <begin position="86"/>
        <end position="105"/>
    </location>
</feature>
<dbReference type="RefSeq" id="WP_089862627.1">
    <property type="nucleotide sequence ID" value="NZ_FOTI01000055.1"/>
</dbReference>
<protein>
    <submittedName>
        <fullName evidence="9">4Fe-4S binding domain-containing protein</fullName>
    </submittedName>
</protein>
<dbReference type="PROSITE" id="PS00198">
    <property type="entry name" value="4FE4S_FER_1"/>
    <property type="match status" value="1"/>
</dbReference>
<dbReference type="PANTHER" id="PTHR30176">
    <property type="entry name" value="FERREDOXIN-TYPE PROTEIN NAPH"/>
    <property type="match status" value="1"/>
</dbReference>
<keyword evidence="5" id="KW-0408">Iron</keyword>
<keyword evidence="7" id="KW-0472">Membrane</keyword>
<dbReference type="Pfam" id="PF13237">
    <property type="entry name" value="Fer4_10"/>
    <property type="match status" value="1"/>
</dbReference>
<feature type="transmembrane region" description="Helical" evidence="7">
    <location>
        <begin position="20"/>
        <end position="36"/>
    </location>
</feature>
<evidence type="ECO:0000256" key="1">
    <source>
        <dbReference type="ARBA" id="ARBA00022448"/>
    </source>
</evidence>
<feature type="domain" description="4Fe-4S ferredoxin-type" evidence="8">
    <location>
        <begin position="212"/>
        <end position="241"/>
    </location>
</feature>
<evidence type="ECO:0000313" key="10">
    <source>
        <dbReference type="Proteomes" id="UP000199006"/>
    </source>
</evidence>
<feature type="transmembrane region" description="Helical" evidence="7">
    <location>
        <begin position="125"/>
        <end position="148"/>
    </location>
</feature>
<evidence type="ECO:0000256" key="5">
    <source>
        <dbReference type="ARBA" id="ARBA00023004"/>
    </source>
</evidence>
<dbReference type="GO" id="GO:0005886">
    <property type="term" value="C:plasma membrane"/>
    <property type="evidence" value="ECO:0007669"/>
    <property type="project" value="TreeGrafter"/>
</dbReference>
<evidence type="ECO:0000256" key="4">
    <source>
        <dbReference type="ARBA" id="ARBA00022982"/>
    </source>
</evidence>
<dbReference type="Proteomes" id="UP000199006">
    <property type="component" value="Unassembled WGS sequence"/>
</dbReference>
<dbReference type="InterPro" id="IPR017896">
    <property type="entry name" value="4Fe4S_Fe-S-bd"/>
</dbReference>
<dbReference type="Gene3D" id="3.30.70.20">
    <property type="match status" value="1"/>
</dbReference>
<keyword evidence="4" id="KW-0249">Electron transport</keyword>
<feature type="domain" description="4Fe-4S ferredoxin-type" evidence="8">
    <location>
        <begin position="180"/>
        <end position="211"/>
    </location>
</feature>
<keyword evidence="6" id="KW-0411">Iron-sulfur</keyword>
<organism evidence="9 10">
    <name type="scientific">Halanaerobium salsuginis</name>
    <dbReference type="NCBI Taxonomy" id="29563"/>
    <lineage>
        <taxon>Bacteria</taxon>
        <taxon>Bacillati</taxon>
        <taxon>Bacillota</taxon>
        <taxon>Clostridia</taxon>
        <taxon>Halanaerobiales</taxon>
        <taxon>Halanaerobiaceae</taxon>
        <taxon>Halanaerobium</taxon>
    </lineage>
</organism>
<dbReference type="EMBL" id="FOTI01000055">
    <property type="protein sequence ID" value="SFM03519.1"/>
    <property type="molecule type" value="Genomic_DNA"/>
</dbReference>
<accession>A0A1I4MJX2</accession>
<feature type="transmembrane region" description="Helical" evidence="7">
    <location>
        <begin position="42"/>
        <end position="65"/>
    </location>
</feature>
<keyword evidence="10" id="KW-1185">Reference proteome</keyword>
<gene>
    <name evidence="9" type="ORF">SAMN02983006_02634</name>
</gene>
<reference evidence="9 10" key="1">
    <citation type="submission" date="2016-10" db="EMBL/GenBank/DDBJ databases">
        <authorList>
            <person name="de Groot N.N."/>
        </authorList>
    </citation>
    <scope>NUCLEOTIDE SEQUENCE [LARGE SCALE GENOMIC DNA]</scope>
    <source>
        <strain evidence="9 10">ATCC 51327</strain>
    </source>
</reference>
<name>A0A1I4MJX2_9FIRM</name>
<dbReference type="InterPro" id="IPR017900">
    <property type="entry name" value="4Fe4S_Fe_S_CS"/>
</dbReference>
<dbReference type="SUPFAM" id="SSF54862">
    <property type="entry name" value="4Fe-4S ferredoxins"/>
    <property type="match status" value="1"/>
</dbReference>